<evidence type="ECO:0000313" key="11">
    <source>
        <dbReference type="Proteomes" id="UP000256305"/>
    </source>
</evidence>
<dbReference type="SMART" id="SM00862">
    <property type="entry name" value="Trans_reg_C"/>
    <property type="match status" value="1"/>
</dbReference>
<dbReference type="RefSeq" id="WP_115823645.1">
    <property type="nucleotide sequence ID" value="NZ_QUAE01000007.1"/>
</dbReference>
<keyword evidence="5" id="KW-0804">Transcription</keyword>
<feature type="domain" description="OmpR/PhoB-type" evidence="9">
    <location>
        <begin position="122"/>
        <end position="222"/>
    </location>
</feature>
<dbReference type="SMART" id="SM00448">
    <property type="entry name" value="REC"/>
    <property type="match status" value="1"/>
</dbReference>
<dbReference type="InterPro" id="IPR039420">
    <property type="entry name" value="WalR-like"/>
</dbReference>
<name>A0A3E0J8C5_9BACI</name>
<feature type="modified residue" description="4-aspartylphosphate" evidence="6">
    <location>
        <position position="52"/>
    </location>
</feature>
<dbReference type="AlphaFoldDB" id="A0A3E0J8C5"/>
<evidence type="ECO:0000256" key="6">
    <source>
        <dbReference type="PROSITE-ProRule" id="PRU00169"/>
    </source>
</evidence>
<evidence type="ECO:0000256" key="1">
    <source>
        <dbReference type="ARBA" id="ARBA00022553"/>
    </source>
</evidence>
<organism evidence="10 11">
    <name type="scientific">Halobacillus trueperi</name>
    <dbReference type="NCBI Taxonomy" id="156205"/>
    <lineage>
        <taxon>Bacteria</taxon>
        <taxon>Bacillati</taxon>
        <taxon>Bacillota</taxon>
        <taxon>Bacilli</taxon>
        <taxon>Bacillales</taxon>
        <taxon>Bacillaceae</taxon>
        <taxon>Halobacillus</taxon>
    </lineage>
</organism>
<dbReference type="CDD" id="cd17574">
    <property type="entry name" value="REC_OmpR"/>
    <property type="match status" value="1"/>
</dbReference>
<evidence type="ECO:0000256" key="5">
    <source>
        <dbReference type="ARBA" id="ARBA00023163"/>
    </source>
</evidence>
<dbReference type="InterPro" id="IPR036388">
    <property type="entry name" value="WH-like_DNA-bd_sf"/>
</dbReference>
<feature type="domain" description="Response regulatory" evidence="8">
    <location>
        <begin position="3"/>
        <end position="116"/>
    </location>
</feature>
<dbReference type="Gene3D" id="1.10.10.10">
    <property type="entry name" value="Winged helix-like DNA-binding domain superfamily/Winged helix DNA-binding domain"/>
    <property type="match status" value="1"/>
</dbReference>
<dbReference type="InterPro" id="IPR001789">
    <property type="entry name" value="Sig_transdc_resp-reg_receiver"/>
</dbReference>
<dbReference type="InterPro" id="IPR011006">
    <property type="entry name" value="CheY-like_superfamily"/>
</dbReference>
<dbReference type="EMBL" id="QUAE01000007">
    <property type="protein sequence ID" value="REJ09205.1"/>
    <property type="molecule type" value="Genomic_DNA"/>
</dbReference>
<evidence type="ECO:0000313" key="10">
    <source>
        <dbReference type="EMBL" id="REJ09205.1"/>
    </source>
</evidence>
<evidence type="ECO:0000259" key="9">
    <source>
        <dbReference type="PROSITE" id="PS51755"/>
    </source>
</evidence>
<dbReference type="InterPro" id="IPR001867">
    <property type="entry name" value="OmpR/PhoB-type_DNA-bd"/>
</dbReference>
<dbReference type="PANTHER" id="PTHR48111">
    <property type="entry name" value="REGULATOR OF RPOS"/>
    <property type="match status" value="1"/>
</dbReference>
<protein>
    <submittedName>
        <fullName evidence="10">DNA-binding response regulator</fullName>
    </submittedName>
</protein>
<dbReference type="Gene3D" id="3.40.50.2300">
    <property type="match status" value="1"/>
</dbReference>
<gene>
    <name evidence="10" type="ORF">DYE48_10825</name>
</gene>
<dbReference type="FunFam" id="3.40.50.2300:FF:000001">
    <property type="entry name" value="DNA-binding response regulator PhoB"/>
    <property type="match status" value="1"/>
</dbReference>
<feature type="DNA-binding region" description="OmpR/PhoB-type" evidence="7">
    <location>
        <begin position="122"/>
        <end position="222"/>
    </location>
</feature>
<dbReference type="GO" id="GO:0005829">
    <property type="term" value="C:cytosol"/>
    <property type="evidence" value="ECO:0007669"/>
    <property type="project" value="TreeGrafter"/>
</dbReference>
<keyword evidence="2" id="KW-0902">Two-component regulatory system</keyword>
<dbReference type="PROSITE" id="PS51755">
    <property type="entry name" value="OMPR_PHOB"/>
    <property type="match status" value="1"/>
</dbReference>
<dbReference type="Proteomes" id="UP000256305">
    <property type="component" value="Unassembled WGS sequence"/>
</dbReference>
<dbReference type="Pfam" id="PF00072">
    <property type="entry name" value="Response_reg"/>
    <property type="match status" value="1"/>
</dbReference>
<dbReference type="GO" id="GO:0000156">
    <property type="term" value="F:phosphorelay response regulator activity"/>
    <property type="evidence" value="ECO:0007669"/>
    <property type="project" value="TreeGrafter"/>
</dbReference>
<dbReference type="PROSITE" id="PS50110">
    <property type="entry name" value="RESPONSE_REGULATORY"/>
    <property type="match status" value="1"/>
</dbReference>
<keyword evidence="1 6" id="KW-0597">Phosphoprotein</keyword>
<reference evidence="10 11" key="1">
    <citation type="submission" date="2018-08" db="EMBL/GenBank/DDBJ databases">
        <title>Genome sequence of Halobacillus trueperi KCTC 3686.</title>
        <authorList>
            <person name="Cho K.H."/>
            <person name="Kwak M.-J."/>
            <person name="Kim B.-Y."/>
            <person name="Chun J."/>
        </authorList>
    </citation>
    <scope>NUCLEOTIDE SEQUENCE [LARGE SCALE GENOMIC DNA]</scope>
    <source>
        <strain evidence="10 11">KCTC 3686</strain>
    </source>
</reference>
<evidence type="ECO:0000256" key="3">
    <source>
        <dbReference type="ARBA" id="ARBA00023015"/>
    </source>
</evidence>
<keyword evidence="3" id="KW-0805">Transcription regulation</keyword>
<dbReference type="Pfam" id="PF00486">
    <property type="entry name" value="Trans_reg_C"/>
    <property type="match status" value="1"/>
</dbReference>
<dbReference type="CDD" id="cd00383">
    <property type="entry name" value="trans_reg_C"/>
    <property type="match status" value="1"/>
</dbReference>
<dbReference type="GO" id="GO:0000976">
    <property type="term" value="F:transcription cis-regulatory region binding"/>
    <property type="evidence" value="ECO:0007669"/>
    <property type="project" value="TreeGrafter"/>
</dbReference>
<evidence type="ECO:0000256" key="7">
    <source>
        <dbReference type="PROSITE-ProRule" id="PRU01091"/>
    </source>
</evidence>
<dbReference type="SUPFAM" id="SSF52172">
    <property type="entry name" value="CheY-like"/>
    <property type="match status" value="1"/>
</dbReference>
<dbReference type="PANTHER" id="PTHR48111:SF73">
    <property type="entry name" value="ALKALINE PHOSPHATASE SYNTHESIS TRANSCRIPTIONAL REGULATORY PROTEIN PHOP"/>
    <property type="match status" value="1"/>
</dbReference>
<keyword evidence="11" id="KW-1185">Reference proteome</keyword>
<keyword evidence="4 7" id="KW-0238">DNA-binding</keyword>
<accession>A0A3E0J8C5</accession>
<evidence type="ECO:0000256" key="2">
    <source>
        <dbReference type="ARBA" id="ARBA00023012"/>
    </source>
</evidence>
<comment type="caution">
    <text evidence="10">The sequence shown here is derived from an EMBL/GenBank/DDBJ whole genome shotgun (WGS) entry which is preliminary data.</text>
</comment>
<evidence type="ECO:0000259" key="8">
    <source>
        <dbReference type="PROSITE" id="PS50110"/>
    </source>
</evidence>
<dbReference type="GO" id="GO:0006355">
    <property type="term" value="P:regulation of DNA-templated transcription"/>
    <property type="evidence" value="ECO:0007669"/>
    <property type="project" value="InterPro"/>
</dbReference>
<evidence type="ECO:0000256" key="4">
    <source>
        <dbReference type="ARBA" id="ARBA00023125"/>
    </source>
</evidence>
<proteinExistence type="predicted"/>
<dbReference type="GO" id="GO:0032993">
    <property type="term" value="C:protein-DNA complex"/>
    <property type="evidence" value="ECO:0007669"/>
    <property type="project" value="TreeGrafter"/>
</dbReference>
<dbReference type="Gene3D" id="6.10.250.690">
    <property type="match status" value="1"/>
</dbReference>
<sequence>MKRILLVDDEKRMLDLLELYLVPHGYEVHKVRSGTEGLEELRIYSYDLVLLDIMMKDMDGMETCRRIRTFSKVPIIMLTAKDQKEDVIRGLKTGADDYITKPFDEEILIARIEALLRRENPQSSIQVNGLEWNSDTYELHFGNEEISLTPKEFQLLGLLLKHPNHVYDRNDLLDLVWGIQSDTGGRTIDSHVRHIREKIRRSGFPINDHLKTVWGVGYKWINK</sequence>